<proteinExistence type="predicted"/>
<organism evidence="2 3">
    <name type="scientific">Ranitomeya imitator</name>
    <name type="common">mimic poison frog</name>
    <dbReference type="NCBI Taxonomy" id="111125"/>
    <lineage>
        <taxon>Eukaryota</taxon>
        <taxon>Metazoa</taxon>
        <taxon>Chordata</taxon>
        <taxon>Craniata</taxon>
        <taxon>Vertebrata</taxon>
        <taxon>Euteleostomi</taxon>
        <taxon>Amphibia</taxon>
        <taxon>Batrachia</taxon>
        <taxon>Anura</taxon>
        <taxon>Neobatrachia</taxon>
        <taxon>Hyloidea</taxon>
        <taxon>Dendrobatidae</taxon>
        <taxon>Dendrobatinae</taxon>
        <taxon>Ranitomeya</taxon>
    </lineage>
</organism>
<accession>A0ABN9LAE1</accession>
<feature type="region of interest" description="Disordered" evidence="1">
    <location>
        <begin position="1"/>
        <end position="21"/>
    </location>
</feature>
<evidence type="ECO:0000313" key="3">
    <source>
        <dbReference type="Proteomes" id="UP001176940"/>
    </source>
</evidence>
<protein>
    <submittedName>
        <fullName evidence="2">Uncharacterized protein</fullName>
    </submittedName>
</protein>
<keyword evidence="3" id="KW-1185">Reference proteome</keyword>
<comment type="caution">
    <text evidence="2">The sequence shown here is derived from an EMBL/GenBank/DDBJ whole genome shotgun (WGS) entry which is preliminary data.</text>
</comment>
<evidence type="ECO:0000313" key="2">
    <source>
        <dbReference type="EMBL" id="CAJ0934910.1"/>
    </source>
</evidence>
<gene>
    <name evidence="2" type="ORF">RIMI_LOCUS6184628</name>
</gene>
<evidence type="ECO:0000256" key="1">
    <source>
        <dbReference type="SAM" id="MobiDB-lite"/>
    </source>
</evidence>
<dbReference type="Proteomes" id="UP001176940">
    <property type="component" value="Unassembled WGS sequence"/>
</dbReference>
<name>A0ABN9LAE1_9NEOB</name>
<reference evidence="2" key="1">
    <citation type="submission" date="2023-07" db="EMBL/GenBank/DDBJ databases">
        <authorList>
            <person name="Stuckert A."/>
        </authorList>
    </citation>
    <scope>NUCLEOTIDE SEQUENCE</scope>
</reference>
<dbReference type="EMBL" id="CAUEEQ010011051">
    <property type="protein sequence ID" value="CAJ0934910.1"/>
    <property type="molecule type" value="Genomic_DNA"/>
</dbReference>
<sequence length="85" mass="9995">MVPCRKCGERGRPISKNTLEKIDKARAEGSYHEAMRGQTEMELRMFQENEFVYYKMREAALSNKPFQVMEEPSNEIPSNIFHKKP</sequence>